<reference evidence="1 2" key="1">
    <citation type="submission" date="2023-02" db="EMBL/GenBank/DDBJ databases">
        <title>Oceanobacillus kimchii IFOP_LL358 isolated form Alexandrium catenella lab strain.</title>
        <authorList>
            <person name="Gajardo G."/>
            <person name="Ueki S."/>
            <person name="Maruyama F."/>
        </authorList>
    </citation>
    <scope>NUCLEOTIDE SEQUENCE [LARGE SCALE GENOMIC DNA]</scope>
    <source>
        <strain evidence="1 2">IFOP_LL358</strain>
    </source>
</reference>
<evidence type="ECO:0008006" key="3">
    <source>
        <dbReference type="Google" id="ProtNLM"/>
    </source>
</evidence>
<dbReference type="InterPro" id="IPR006542">
    <property type="entry name" value="DUF1093"/>
</dbReference>
<dbReference type="EMBL" id="BSKO01000001">
    <property type="protein sequence ID" value="GLO67940.1"/>
    <property type="molecule type" value="Genomic_DNA"/>
</dbReference>
<evidence type="ECO:0000313" key="2">
    <source>
        <dbReference type="Proteomes" id="UP001275436"/>
    </source>
</evidence>
<name>A0ABQ5TN80_9BACI</name>
<proteinExistence type="predicted"/>
<comment type="caution">
    <text evidence="1">The sequence shown here is derived from an EMBL/GenBank/DDBJ whole genome shotgun (WGS) entry which is preliminary data.</text>
</comment>
<keyword evidence="2" id="KW-1185">Reference proteome</keyword>
<dbReference type="Pfam" id="PF06486">
    <property type="entry name" value="DUF1093"/>
    <property type="match status" value="1"/>
</dbReference>
<sequence length="115" mass="12983">MKKIIGISLILLIVSVVILATVDFNRFGKENVYVQVGAPSYMEEEKLDSGEIMSTYWYELPAYKENGSAVKVEFSAQKELEQGAYLKLYIKKGNHVTSYDEVQLTQIPGKARESL</sequence>
<dbReference type="PANTHER" id="PTHR36433">
    <property type="entry name" value="HYPOTHETICAL CYTOSOLIC PROTEIN"/>
    <property type="match status" value="1"/>
</dbReference>
<dbReference type="Proteomes" id="UP001275436">
    <property type="component" value="Unassembled WGS sequence"/>
</dbReference>
<protein>
    <recommendedName>
        <fullName evidence="3">YxeA family protein</fullName>
    </recommendedName>
</protein>
<dbReference type="RefSeq" id="WP_017798480.1">
    <property type="nucleotide sequence ID" value="NZ_BSKO01000001.1"/>
</dbReference>
<evidence type="ECO:0000313" key="1">
    <source>
        <dbReference type="EMBL" id="GLO67940.1"/>
    </source>
</evidence>
<dbReference type="InterPro" id="IPR036166">
    <property type="entry name" value="YxeA-like_sf"/>
</dbReference>
<organism evidence="1 2">
    <name type="scientific">Oceanobacillus kimchii</name>
    <dbReference type="NCBI Taxonomy" id="746691"/>
    <lineage>
        <taxon>Bacteria</taxon>
        <taxon>Bacillati</taxon>
        <taxon>Bacillota</taxon>
        <taxon>Bacilli</taxon>
        <taxon>Bacillales</taxon>
        <taxon>Bacillaceae</taxon>
        <taxon>Oceanobacillus</taxon>
    </lineage>
</organism>
<dbReference type="NCBIfam" id="TIGR01655">
    <property type="entry name" value="yxeA_fam"/>
    <property type="match status" value="1"/>
</dbReference>
<gene>
    <name evidence="1" type="ORF">MACH08_37240</name>
</gene>
<dbReference type="PANTHER" id="PTHR36433:SF2">
    <property type="entry name" value="YXEA FAMILY PROTEIN"/>
    <property type="match status" value="1"/>
</dbReference>
<dbReference type="Gene3D" id="2.40.50.480">
    <property type="match status" value="1"/>
</dbReference>
<dbReference type="SUPFAM" id="SSF159121">
    <property type="entry name" value="BC4932-like"/>
    <property type="match status" value="1"/>
</dbReference>
<accession>A0ABQ5TN80</accession>